<evidence type="ECO:0000313" key="16">
    <source>
        <dbReference type="Proteomes" id="UP000653472"/>
    </source>
</evidence>
<keyword evidence="8" id="KW-0862">Zinc</keyword>
<dbReference type="Gene3D" id="1.10.390.10">
    <property type="entry name" value="Neutral Protease Domain 2"/>
    <property type="match status" value="1"/>
</dbReference>
<evidence type="ECO:0000256" key="6">
    <source>
        <dbReference type="ARBA" id="ARBA00022723"/>
    </source>
</evidence>
<evidence type="ECO:0000256" key="9">
    <source>
        <dbReference type="ARBA" id="ARBA00023049"/>
    </source>
</evidence>
<dbReference type="InterPro" id="IPR046450">
    <property type="entry name" value="PA_dom_sf"/>
</dbReference>
<feature type="chain" id="PRO_5037101350" description="PA domain-containing protein" evidence="13">
    <location>
        <begin position="23"/>
        <end position="953"/>
    </location>
</feature>
<dbReference type="InterPro" id="IPR050371">
    <property type="entry name" value="Fungal_virulence_M36"/>
</dbReference>
<dbReference type="InterPro" id="IPR027268">
    <property type="entry name" value="Peptidase_M4/M1_CTD_sf"/>
</dbReference>
<dbReference type="GO" id="GO:0005615">
    <property type="term" value="C:extracellular space"/>
    <property type="evidence" value="ECO:0007669"/>
    <property type="project" value="InterPro"/>
</dbReference>
<sequence length="953" mass="100362">MRHRFPAARPFLLRLIPTGILATVTASAAAATISAAPSPAGNAAAERRGLPNLDTFLAETADRNVAMPAGLAGRIQNTLFDRQLGKPTFLWATEDAAPISVGALSTERELLAASARSYLRSEASALGLTDALIDNADVVFASYNGNGPAVVRLRQRVNGKEVFHRYLNVLLDRDNRPVAVSGYFATGYSSAPTAYALSATQAVSKAWSSIGGALSAGSLLLSHTQGEYSWFKVPAQIAGSHVFEREPRSRPIYYARNGALEPAYYVELFARARATGQLSAYAFVVSASSGSVLHRRNLVQDATAFTYRAYADNASPYMPYDSPLGNGYTPATSLNPIAEITRTGAASKMVTLVSGPISTGDPWLADDATETLGNNVDACLDVVDTPVSGIISNPLNICTPTLGDMRASTNGDHTFDYEAPADQDPSTDAAQNASVVNLFYINNWLHDWWYNHGFDEESGNAQTDNYGRGGEEGDPILAQAQDASGRNNANMSTPSDGSSPTMQQYLFDGPITGEVKQTTPTEGDSLKFTGASFGPTTFDVSASAALIDDGIGDSATDGCGITDPLLGLVTTPGIIDPTLVGKVALIDRGNCNFTTKAQYALLSGASAMIVINNTDGEPITMGNGDIPISVGESPTDAIYQIPSVMIRKSDGEAIKALVAAGETVTMHVQRDESIDVDGTMDNQIVSHEFFHYVHHRLTDSSNQQSSAMSEGWGDIDAFMLSTRADDTSAVDNDHWQGAYGLAGYVTHNFYYGIRRAPYSTDFAKNAFTFKHISDGEATPDGGDGSSNSEVHNAGEIWANMVWQCYAALHNELSFSEAQTRMQDYIIGGLKMTPADATYVEARDAILAVAKTNNETDYAVCANGFSARGAGPDAVAPDRDSSDLTGVVEDYTLFVEDAGGSTGGSTTGGSSTGGSTTGGATAGGSSSGGGGGALGGALLLPMALLAMLRRRRRG</sequence>
<evidence type="ECO:0000313" key="15">
    <source>
        <dbReference type="EMBL" id="NKF22795.1"/>
    </source>
</evidence>
<reference evidence="15" key="1">
    <citation type="submission" date="2020-03" db="EMBL/GenBank/DDBJ databases">
        <title>Solimonas marina sp. nov., isolated from deep seawater of the Pacific Ocean.</title>
        <authorList>
            <person name="Liu X."/>
            <person name="Lai Q."/>
            <person name="Sun F."/>
            <person name="Gai Y."/>
            <person name="Li G."/>
            <person name="Shao Z."/>
        </authorList>
    </citation>
    <scope>NUCLEOTIDE SEQUENCE</scope>
    <source>
        <strain evidence="15">C16B3</strain>
    </source>
</reference>
<keyword evidence="10" id="KW-0865">Zymogen</keyword>
<dbReference type="PANTHER" id="PTHR33478">
    <property type="entry name" value="EXTRACELLULAR METALLOPROTEINASE MEP"/>
    <property type="match status" value="1"/>
</dbReference>
<dbReference type="InterPro" id="IPR001842">
    <property type="entry name" value="Peptidase_M36"/>
</dbReference>
<evidence type="ECO:0000256" key="3">
    <source>
        <dbReference type="ARBA" id="ARBA00006006"/>
    </source>
</evidence>
<keyword evidence="7" id="KW-0378">Hydrolase</keyword>
<feature type="region of interest" description="Disordered" evidence="11">
    <location>
        <begin position="897"/>
        <end position="926"/>
    </location>
</feature>
<evidence type="ECO:0000256" key="2">
    <source>
        <dbReference type="ARBA" id="ARBA00004613"/>
    </source>
</evidence>
<comment type="similarity">
    <text evidence="3">Belongs to the peptidase M36 family.</text>
</comment>
<feature type="domain" description="PA" evidence="14">
    <location>
        <begin position="571"/>
        <end position="654"/>
    </location>
</feature>
<keyword evidence="12" id="KW-0812">Transmembrane</keyword>
<dbReference type="GO" id="GO:0006508">
    <property type="term" value="P:proteolysis"/>
    <property type="evidence" value="ECO:0007669"/>
    <property type="project" value="UniProtKB-KW"/>
</dbReference>
<comment type="caution">
    <text evidence="15">The sequence shown here is derived from an EMBL/GenBank/DDBJ whole genome shotgun (WGS) entry which is preliminary data.</text>
</comment>
<keyword evidence="9" id="KW-0482">Metalloprotease</keyword>
<keyword evidence="13" id="KW-0732">Signal</keyword>
<keyword evidence="16" id="KW-1185">Reference proteome</keyword>
<evidence type="ECO:0000256" key="5">
    <source>
        <dbReference type="ARBA" id="ARBA00022670"/>
    </source>
</evidence>
<keyword evidence="5" id="KW-0645">Protease</keyword>
<evidence type="ECO:0000256" key="8">
    <source>
        <dbReference type="ARBA" id="ARBA00022833"/>
    </source>
</evidence>
<proteinExistence type="inferred from homology"/>
<dbReference type="SUPFAM" id="SSF52025">
    <property type="entry name" value="PA domain"/>
    <property type="match status" value="1"/>
</dbReference>
<dbReference type="SUPFAM" id="SSF55486">
    <property type="entry name" value="Metalloproteases ('zincins'), catalytic domain"/>
    <property type="match status" value="1"/>
</dbReference>
<evidence type="ECO:0000259" key="14">
    <source>
        <dbReference type="Pfam" id="PF02225"/>
    </source>
</evidence>
<evidence type="ECO:0000256" key="1">
    <source>
        <dbReference type="ARBA" id="ARBA00001947"/>
    </source>
</evidence>
<evidence type="ECO:0000256" key="12">
    <source>
        <dbReference type="SAM" id="Phobius"/>
    </source>
</evidence>
<dbReference type="GO" id="GO:0008270">
    <property type="term" value="F:zinc ion binding"/>
    <property type="evidence" value="ECO:0007669"/>
    <property type="project" value="InterPro"/>
</dbReference>
<dbReference type="AlphaFoldDB" id="A0A969WB12"/>
<dbReference type="CDD" id="cd04818">
    <property type="entry name" value="PA_subtilisin_1"/>
    <property type="match status" value="1"/>
</dbReference>
<comment type="subcellular location">
    <subcellularLocation>
        <location evidence="2">Secreted</location>
    </subcellularLocation>
</comment>
<feature type="signal peptide" evidence="13">
    <location>
        <begin position="1"/>
        <end position="22"/>
    </location>
</feature>
<feature type="compositionally biased region" description="Gly residues" evidence="11">
    <location>
        <begin position="899"/>
        <end position="926"/>
    </location>
</feature>
<dbReference type="InterPro" id="IPR003137">
    <property type="entry name" value="PA_domain"/>
</dbReference>
<accession>A0A969WB12</accession>
<keyword evidence="12" id="KW-1133">Transmembrane helix</keyword>
<dbReference type="RefSeq" id="WP_168148064.1">
    <property type="nucleotide sequence ID" value="NZ_JAAVXB010000005.1"/>
</dbReference>
<evidence type="ECO:0000256" key="10">
    <source>
        <dbReference type="ARBA" id="ARBA00023145"/>
    </source>
</evidence>
<evidence type="ECO:0000256" key="4">
    <source>
        <dbReference type="ARBA" id="ARBA00022525"/>
    </source>
</evidence>
<evidence type="ECO:0000256" key="11">
    <source>
        <dbReference type="SAM" id="MobiDB-lite"/>
    </source>
</evidence>
<dbReference type="Gene3D" id="3.10.170.10">
    <property type="match status" value="1"/>
</dbReference>
<feature type="transmembrane region" description="Helical" evidence="12">
    <location>
        <begin position="929"/>
        <end position="947"/>
    </location>
</feature>
<protein>
    <recommendedName>
        <fullName evidence="14">PA domain-containing protein</fullName>
    </recommendedName>
</protein>
<keyword evidence="4" id="KW-0964">Secreted</keyword>
<keyword evidence="12" id="KW-0472">Membrane</keyword>
<organism evidence="15 16">
    <name type="scientific">Solimonas marina</name>
    <dbReference type="NCBI Taxonomy" id="2714601"/>
    <lineage>
        <taxon>Bacteria</taxon>
        <taxon>Pseudomonadati</taxon>
        <taxon>Pseudomonadota</taxon>
        <taxon>Gammaproteobacteria</taxon>
        <taxon>Nevskiales</taxon>
        <taxon>Nevskiaceae</taxon>
        <taxon>Solimonas</taxon>
    </lineage>
</organism>
<gene>
    <name evidence="15" type="ORF">G7Y82_10745</name>
</gene>
<dbReference type="GO" id="GO:0004222">
    <property type="term" value="F:metalloendopeptidase activity"/>
    <property type="evidence" value="ECO:0007669"/>
    <property type="project" value="InterPro"/>
</dbReference>
<evidence type="ECO:0000256" key="7">
    <source>
        <dbReference type="ARBA" id="ARBA00022801"/>
    </source>
</evidence>
<dbReference type="Gene3D" id="3.50.30.30">
    <property type="match status" value="1"/>
</dbReference>
<dbReference type="Pfam" id="PF02225">
    <property type="entry name" value="PA"/>
    <property type="match status" value="1"/>
</dbReference>
<dbReference type="Pfam" id="PF02128">
    <property type="entry name" value="Peptidase_M36"/>
    <property type="match status" value="1"/>
</dbReference>
<dbReference type="PANTHER" id="PTHR33478:SF1">
    <property type="entry name" value="EXTRACELLULAR METALLOPROTEINASE MEP"/>
    <property type="match status" value="1"/>
</dbReference>
<dbReference type="Proteomes" id="UP000653472">
    <property type="component" value="Unassembled WGS sequence"/>
</dbReference>
<dbReference type="EMBL" id="JAAVXB010000005">
    <property type="protein sequence ID" value="NKF22795.1"/>
    <property type="molecule type" value="Genomic_DNA"/>
</dbReference>
<keyword evidence="6" id="KW-0479">Metal-binding</keyword>
<name>A0A969WB12_9GAMM</name>
<comment type="cofactor">
    <cofactor evidence="1">
        <name>Zn(2+)</name>
        <dbReference type="ChEBI" id="CHEBI:29105"/>
    </cofactor>
</comment>
<evidence type="ECO:0000256" key="13">
    <source>
        <dbReference type="SAM" id="SignalP"/>
    </source>
</evidence>